<keyword evidence="1" id="KW-0418">Kinase</keyword>
<dbReference type="EMBL" id="DOEK01000005">
    <property type="protein sequence ID" value="HBP28447.1"/>
    <property type="molecule type" value="Genomic_DNA"/>
</dbReference>
<protein>
    <submittedName>
        <fullName evidence="1">Shikimate kinase</fullName>
    </submittedName>
</protein>
<proteinExistence type="predicted"/>
<organism evidence="1 2">
    <name type="scientific">Advenella kashmirensis</name>
    <dbReference type="NCBI Taxonomy" id="310575"/>
    <lineage>
        <taxon>Bacteria</taxon>
        <taxon>Pseudomonadati</taxon>
        <taxon>Pseudomonadota</taxon>
        <taxon>Betaproteobacteria</taxon>
        <taxon>Burkholderiales</taxon>
        <taxon>Alcaligenaceae</taxon>
    </lineage>
</organism>
<dbReference type="GO" id="GO:0016301">
    <property type="term" value="F:kinase activity"/>
    <property type="evidence" value="ECO:0007669"/>
    <property type="project" value="UniProtKB-KW"/>
</dbReference>
<reference evidence="1 2" key="1">
    <citation type="journal article" date="2018" name="Nat. Biotechnol.">
        <title>A standardized bacterial taxonomy based on genome phylogeny substantially revises the tree of life.</title>
        <authorList>
            <person name="Parks D.H."/>
            <person name="Chuvochina M."/>
            <person name="Waite D.W."/>
            <person name="Rinke C."/>
            <person name="Skarshewski A."/>
            <person name="Chaumeil P.A."/>
            <person name="Hugenholtz P."/>
        </authorList>
    </citation>
    <scope>NUCLEOTIDE SEQUENCE [LARGE SCALE GENOMIC DNA]</scope>
    <source>
        <strain evidence="1">UBA10707</strain>
    </source>
</reference>
<sequence>MEHAGEILILTGPPGSGKTTTALALAEQHGSAKVHLHTNDFWRFIKNGAIAPYLHSAHRQNNVVMGALSGVAQSYAIGGYFVVVDGIIGPCFLPSFQTITTPVHYIVLRPPLALAIARCQHRGNDTLTDPEPIAALHHQFSSLGKLEHHVLSADGQTRQQTLKMVISAMQTDTFRL</sequence>
<comment type="caution">
    <text evidence="1">The sequence shown here is derived from an EMBL/GenBank/DDBJ whole genome shotgun (WGS) entry which is preliminary data.</text>
</comment>
<dbReference type="SUPFAM" id="SSF52540">
    <property type="entry name" value="P-loop containing nucleoside triphosphate hydrolases"/>
    <property type="match status" value="1"/>
</dbReference>
<accession>A0A356LBU5</accession>
<keyword evidence="1" id="KW-0808">Transferase</keyword>
<gene>
    <name evidence="1" type="ORF">DD666_03400</name>
</gene>
<dbReference type="Proteomes" id="UP000264036">
    <property type="component" value="Unassembled WGS sequence"/>
</dbReference>
<name>A0A356LBU5_9BURK</name>
<dbReference type="InterPro" id="IPR027417">
    <property type="entry name" value="P-loop_NTPase"/>
</dbReference>
<dbReference type="Gene3D" id="3.40.50.300">
    <property type="entry name" value="P-loop containing nucleotide triphosphate hydrolases"/>
    <property type="match status" value="1"/>
</dbReference>
<evidence type="ECO:0000313" key="2">
    <source>
        <dbReference type="Proteomes" id="UP000264036"/>
    </source>
</evidence>
<dbReference type="AlphaFoldDB" id="A0A356LBU5"/>
<evidence type="ECO:0000313" key="1">
    <source>
        <dbReference type="EMBL" id="HBP28447.1"/>
    </source>
</evidence>
<dbReference type="Pfam" id="PF13238">
    <property type="entry name" value="AAA_18"/>
    <property type="match status" value="1"/>
</dbReference>